<dbReference type="PROSITE" id="PS51635">
    <property type="entry name" value="PNPLA"/>
    <property type="match status" value="1"/>
</dbReference>
<dbReference type="Gene3D" id="3.40.1090.10">
    <property type="entry name" value="Cytosolic phospholipase A2 catalytic domain"/>
    <property type="match status" value="1"/>
</dbReference>
<accession>A0A250IAJ8</accession>
<evidence type="ECO:0000313" key="4">
    <source>
        <dbReference type="EMBL" id="ATB28243.1"/>
    </source>
</evidence>
<keyword evidence="1 2" id="KW-0443">Lipid metabolism</keyword>
<name>A0A250IAJ8_9BACT</name>
<dbReference type="Pfam" id="PF01734">
    <property type="entry name" value="Patatin"/>
    <property type="match status" value="1"/>
</dbReference>
<feature type="domain" description="PNPLA" evidence="3">
    <location>
        <begin position="10"/>
        <end position="211"/>
    </location>
</feature>
<feature type="active site" description="Nucleophile" evidence="2">
    <location>
        <position position="53"/>
    </location>
</feature>
<dbReference type="InterPro" id="IPR047156">
    <property type="entry name" value="Teg/CotR/CapV-like"/>
</dbReference>
<keyword evidence="2" id="KW-0378">Hydrolase</keyword>
<dbReference type="AlphaFoldDB" id="A0A250IAJ8"/>
<evidence type="ECO:0000256" key="2">
    <source>
        <dbReference type="PROSITE-ProRule" id="PRU01161"/>
    </source>
</evidence>
<evidence type="ECO:0000256" key="1">
    <source>
        <dbReference type="ARBA" id="ARBA00023098"/>
    </source>
</evidence>
<comment type="caution">
    <text evidence="2">Lacks conserved residue(s) required for the propagation of feature annotation.</text>
</comment>
<dbReference type="SUPFAM" id="SSF52151">
    <property type="entry name" value="FabD/lysophospholipase-like"/>
    <property type="match status" value="1"/>
</dbReference>
<sequence length="353" mass="38899">MTVRRILAMDGSPVAGGEGYITAGILQSLRRMLDDAGDTRALLNQVDLFVGSSAGAFNAAFFAREEDPDAALSRSIDFWSEVVAMNKKGVSPGRLMRTLAGSSSLVDSRYMRDFFCGYFGATTTLGDLKKKLVIPAFQLDGQRRGLRIWRPKVFHNVGGPDEPDLNELLVDVLMRSGSPPLVYPIYQGLRGQGSGYVDGGVYANNPSLVGLASALREMGREESMESEPPDLSNILLLSLGNGRMSKFLTADFREGTANWGFARWLLEVRDPLLLIKMLLDAGSDAIDYQCRMILRKGYFRMNPVVEKALHAYERKHVEAGLQQELTRASCVDRLAQAHQWLVGSGWLSATPRT</sequence>
<dbReference type="KEGG" id="mbd:MEBOL_001689"/>
<dbReference type="PANTHER" id="PTHR24138:SF10">
    <property type="entry name" value="PHOSPHOLIPASE A2"/>
    <property type="match status" value="1"/>
</dbReference>
<keyword evidence="2" id="KW-0442">Lipid degradation</keyword>
<feature type="short sequence motif" description="GXSXG" evidence="2">
    <location>
        <begin position="51"/>
        <end position="55"/>
    </location>
</feature>
<dbReference type="InterPro" id="IPR002641">
    <property type="entry name" value="PNPLA_dom"/>
</dbReference>
<dbReference type="GO" id="GO:0016042">
    <property type="term" value="P:lipid catabolic process"/>
    <property type="evidence" value="ECO:0007669"/>
    <property type="project" value="UniProtKB-UniRule"/>
</dbReference>
<dbReference type="GO" id="GO:0016787">
    <property type="term" value="F:hydrolase activity"/>
    <property type="evidence" value="ECO:0007669"/>
    <property type="project" value="UniProtKB-UniRule"/>
</dbReference>
<gene>
    <name evidence="4" type="ORF">MEBOL_001689</name>
</gene>
<proteinExistence type="predicted"/>
<feature type="active site" description="Proton acceptor" evidence="2">
    <location>
        <position position="198"/>
    </location>
</feature>
<evidence type="ECO:0000259" key="3">
    <source>
        <dbReference type="PROSITE" id="PS51635"/>
    </source>
</evidence>
<keyword evidence="5" id="KW-1185">Reference proteome</keyword>
<organism evidence="4 5">
    <name type="scientific">Melittangium boletus DSM 14713</name>
    <dbReference type="NCBI Taxonomy" id="1294270"/>
    <lineage>
        <taxon>Bacteria</taxon>
        <taxon>Pseudomonadati</taxon>
        <taxon>Myxococcota</taxon>
        <taxon>Myxococcia</taxon>
        <taxon>Myxococcales</taxon>
        <taxon>Cystobacterineae</taxon>
        <taxon>Archangiaceae</taxon>
        <taxon>Melittangium</taxon>
    </lineage>
</organism>
<dbReference type="InterPro" id="IPR016035">
    <property type="entry name" value="Acyl_Trfase/lysoPLipase"/>
</dbReference>
<evidence type="ECO:0000313" key="5">
    <source>
        <dbReference type="Proteomes" id="UP000217289"/>
    </source>
</evidence>
<dbReference type="Proteomes" id="UP000217289">
    <property type="component" value="Chromosome"/>
</dbReference>
<dbReference type="RefSeq" id="WP_342747750.1">
    <property type="nucleotide sequence ID" value="NZ_CP022163.1"/>
</dbReference>
<feature type="short sequence motif" description="DGA/G" evidence="2">
    <location>
        <begin position="198"/>
        <end position="200"/>
    </location>
</feature>
<protein>
    <submittedName>
        <fullName evidence="4">Patatin</fullName>
    </submittedName>
</protein>
<dbReference type="PANTHER" id="PTHR24138">
    <property type="entry name" value="INTRACELLLAR PHOSPHOLIPASE A FAMILY"/>
    <property type="match status" value="1"/>
</dbReference>
<reference evidence="4 5" key="1">
    <citation type="submission" date="2017-06" db="EMBL/GenBank/DDBJ databases">
        <authorList>
            <person name="Kim H.J."/>
            <person name="Triplett B.A."/>
        </authorList>
    </citation>
    <scope>NUCLEOTIDE SEQUENCE [LARGE SCALE GENOMIC DNA]</scope>
    <source>
        <strain evidence="4 5">DSM 14713</strain>
    </source>
</reference>
<dbReference type="EMBL" id="CP022163">
    <property type="protein sequence ID" value="ATB28243.1"/>
    <property type="molecule type" value="Genomic_DNA"/>
</dbReference>